<accession>X1L550</accession>
<proteinExistence type="predicted"/>
<name>X1L550_9ZZZZ</name>
<feature type="non-terminal residue" evidence="1">
    <location>
        <position position="1"/>
    </location>
</feature>
<gene>
    <name evidence="1" type="ORF">S06H3_07892</name>
</gene>
<dbReference type="AlphaFoldDB" id="X1L550"/>
<dbReference type="EMBL" id="BARV01003256">
    <property type="protein sequence ID" value="GAI01001.1"/>
    <property type="molecule type" value="Genomic_DNA"/>
</dbReference>
<organism evidence="1">
    <name type="scientific">marine sediment metagenome</name>
    <dbReference type="NCBI Taxonomy" id="412755"/>
    <lineage>
        <taxon>unclassified sequences</taxon>
        <taxon>metagenomes</taxon>
        <taxon>ecological metagenomes</taxon>
    </lineage>
</organism>
<sequence>GEIATNEYMKHSQKNWIKFVRKLVVLYNDYLKREKQHLSQELRRFLKSTIEMIILARNTDFEQLCNEYSNGYTGWGISIIDNIEVYPKGLEKIFPIETKQLKERALKVLSAYFNSFSKILPNKILVGISFDYIGF</sequence>
<protein>
    <submittedName>
        <fullName evidence="1">Uncharacterized protein</fullName>
    </submittedName>
</protein>
<comment type="caution">
    <text evidence="1">The sequence shown here is derived from an EMBL/GenBank/DDBJ whole genome shotgun (WGS) entry which is preliminary data.</text>
</comment>
<evidence type="ECO:0000313" key="1">
    <source>
        <dbReference type="EMBL" id="GAI01001.1"/>
    </source>
</evidence>
<reference evidence="1" key="1">
    <citation type="journal article" date="2014" name="Front. Microbiol.">
        <title>High frequency of phylogenetically diverse reductive dehalogenase-homologous genes in deep subseafloor sedimentary metagenomes.</title>
        <authorList>
            <person name="Kawai M."/>
            <person name="Futagami T."/>
            <person name="Toyoda A."/>
            <person name="Takaki Y."/>
            <person name="Nishi S."/>
            <person name="Hori S."/>
            <person name="Arai W."/>
            <person name="Tsubouchi T."/>
            <person name="Morono Y."/>
            <person name="Uchiyama I."/>
            <person name="Ito T."/>
            <person name="Fujiyama A."/>
            <person name="Inagaki F."/>
            <person name="Takami H."/>
        </authorList>
    </citation>
    <scope>NUCLEOTIDE SEQUENCE</scope>
    <source>
        <strain evidence="1">Expedition CK06-06</strain>
    </source>
</reference>